<dbReference type="Proteomes" id="UP001620626">
    <property type="component" value="Unassembled WGS sequence"/>
</dbReference>
<evidence type="ECO:0000313" key="1">
    <source>
        <dbReference type="EMBL" id="KAL3082130.1"/>
    </source>
</evidence>
<dbReference type="AlphaFoldDB" id="A0ABD2IWE1"/>
<sequence length="66" mass="7797">MHFMDYNEYGFGTIELVKEFKTDGREPFVSLSEVELWHEDLDEYKTMDQCGIREGSMVLCFMLDSC</sequence>
<comment type="caution">
    <text evidence="1">The sequence shown here is derived from an EMBL/GenBank/DDBJ whole genome shotgun (WGS) entry which is preliminary data.</text>
</comment>
<accession>A0ABD2IWE1</accession>
<gene>
    <name evidence="1" type="ORF">niasHT_037020</name>
</gene>
<organism evidence="1 2">
    <name type="scientific">Heterodera trifolii</name>
    <dbReference type="NCBI Taxonomy" id="157864"/>
    <lineage>
        <taxon>Eukaryota</taxon>
        <taxon>Metazoa</taxon>
        <taxon>Ecdysozoa</taxon>
        <taxon>Nematoda</taxon>
        <taxon>Chromadorea</taxon>
        <taxon>Rhabditida</taxon>
        <taxon>Tylenchina</taxon>
        <taxon>Tylenchomorpha</taxon>
        <taxon>Tylenchoidea</taxon>
        <taxon>Heteroderidae</taxon>
        <taxon>Heteroderinae</taxon>
        <taxon>Heterodera</taxon>
    </lineage>
</organism>
<name>A0ABD2IWE1_9BILA</name>
<proteinExistence type="predicted"/>
<evidence type="ECO:0000313" key="2">
    <source>
        <dbReference type="Proteomes" id="UP001620626"/>
    </source>
</evidence>
<keyword evidence="2" id="KW-1185">Reference proteome</keyword>
<reference evidence="1 2" key="1">
    <citation type="submission" date="2024-10" db="EMBL/GenBank/DDBJ databases">
        <authorList>
            <person name="Kim D."/>
        </authorList>
    </citation>
    <scope>NUCLEOTIDE SEQUENCE [LARGE SCALE GENOMIC DNA]</scope>
    <source>
        <strain evidence="1">BH-2024</strain>
    </source>
</reference>
<protein>
    <submittedName>
        <fullName evidence="1">Uncharacterized protein</fullName>
    </submittedName>
</protein>
<dbReference type="EMBL" id="JBICBT010001120">
    <property type="protein sequence ID" value="KAL3082130.1"/>
    <property type="molecule type" value="Genomic_DNA"/>
</dbReference>